<organism evidence="1 2">
    <name type="scientific">Paxillus rubicundulus Ve08.2h10</name>
    <dbReference type="NCBI Taxonomy" id="930991"/>
    <lineage>
        <taxon>Eukaryota</taxon>
        <taxon>Fungi</taxon>
        <taxon>Dikarya</taxon>
        <taxon>Basidiomycota</taxon>
        <taxon>Agaricomycotina</taxon>
        <taxon>Agaricomycetes</taxon>
        <taxon>Agaricomycetidae</taxon>
        <taxon>Boletales</taxon>
        <taxon>Paxilineae</taxon>
        <taxon>Paxillaceae</taxon>
        <taxon>Paxillus</taxon>
    </lineage>
</organism>
<dbReference type="Proteomes" id="UP000054538">
    <property type="component" value="Unassembled WGS sequence"/>
</dbReference>
<proteinExistence type="predicted"/>
<reference evidence="1 2" key="1">
    <citation type="submission" date="2014-04" db="EMBL/GenBank/DDBJ databases">
        <authorList>
            <consortium name="DOE Joint Genome Institute"/>
            <person name="Kuo A."/>
            <person name="Kohler A."/>
            <person name="Jargeat P."/>
            <person name="Nagy L.G."/>
            <person name="Floudas D."/>
            <person name="Copeland A."/>
            <person name="Barry K.W."/>
            <person name="Cichocki N."/>
            <person name="Veneault-Fourrey C."/>
            <person name="LaButti K."/>
            <person name="Lindquist E.A."/>
            <person name="Lipzen A."/>
            <person name="Lundell T."/>
            <person name="Morin E."/>
            <person name="Murat C."/>
            <person name="Sun H."/>
            <person name="Tunlid A."/>
            <person name="Henrissat B."/>
            <person name="Grigoriev I.V."/>
            <person name="Hibbett D.S."/>
            <person name="Martin F."/>
            <person name="Nordberg H.P."/>
            <person name="Cantor M.N."/>
            <person name="Hua S.X."/>
        </authorList>
    </citation>
    <scope>NUCLEOTIDE SEQUENCE [LARGE SCALE GENOMIC DNA]</scope>
    <source>
        <strain evidence="1 2">Ve08.2h10</strain>
    </source>
</reference>
<name>A0A0D0EA34_9AGAM</name>
<keyword evidence="2" id="KW-1185">Reference proteome</keyword>
<dbReference type="HOGENOM" id="CLU_2455391_0_0_1"/>
<evidence type="ECO:0000313" key="1">
    <source>
        <dbReference type="EMBL" id="KIK96315.1"/>
    </source>
</evidence>
<sequence>MPCFHTAQTEWAEAGFSQIHSNLAHFMWNRNFCTYQSCGNLLLFLELMSAPPNRCFKFQKMPRVQKRKEIAFIVFEVPPRMLRLDSGIE</sequence>
<accession>A0A0D0EA34</accession>
<dbReference type="AlphaFoldDB" id="A0A0D0EA34"/>
<dbReference type="EMBL" id="KN824993">
    <property type="protein sequence ID" value="KIK96315.1"/>
    <property type="molecule type" value="Genomic_DNA"/>
</dbReference>
<protein>
    <submittedName>
        <fullName evidence="1">Uncharacterized protein</fullName>
    </submittedName>
</protein>
<gene>
    <name evidence="1" type="ORF">PAXRUDRAFT_318223</name>
</gene>
<evidence type="ECO:0000313" key="2">
    <source>
        <dbReference type="Proteomes" id="UP000054538"/>
    </source>
</evidence>
<dbReference type="InParanoid" id="A0A0D0EA34"/>
<reference evidence="2" key="2">
    <citation type="submission" date="2015-01" db="EMBL/GenBank/DDBJ databases">
        <title>Evolutionary Origins and Diversification of the Mycorrhizal Mutualists.</title>
        <authorList>
            <consortium name="DOE Joint Genome Institute"/>
            <consortium name="Mycorrhizal Genomics Consortium"/>
            <person name="Kohler A."/>
            <person name="Kuo A."/>
            <person name="Nagy L.G."/>
            <person name="Floudas D."/>
            <person name="Copeland A."/>
            <person name="Barry K.W."/>
            <person name="Cichocki N."/>
            <person name="Veneault-Fourrey C."/>
            <person name="LaButti K."/>
            <person name="Lindquist E.A."/>
            <person name="Lipzen A."/>
            <person name="Lundell T."/>
            <person name="Morin E."/>
            <person name="Murat C."/>
            <person name="Riley R."/>
            <person name="Ohm R."/>
            <person name="Sun H."/>
            <person name="Tunlid A."/>
            <person name="Henrissat B."/>
            <person name="Grigoriev I.V."/>
            <person name="Hibbett D.S."/>
            <person name="Martin F."/>
        </authorList>
    </citation>
    <scope>NUCLEOTIDE SEQUENCE [LARGE SCALE GENOMIC DNA]</scope>
    <source>
        <strain evidence="2">Ve08.2h10</strain>
    </source>
</reference>